<organism evidence="2 3">
    <name type="scientific">Svornostia abyssi</name>
    <dbReference type="NCBI Taxonomy" id="2898438"/>
    <lineage>
        <taxon>Bacteria</taxon>
        <taxon>Bacillati</taxon>
        <taxon>Actinomycetota</taxon>
        <taxon>Thermoleophilia</taxon>
        <taxon>Solirubrobacterales</taxon>
        <taxon>Baekduiaceae</taxon>
        <taxon>Svornostia</taxon>
    </lineage>
</organism>
<protein>
    <recommendedName>
        <fullName evidence="1">Xaa-Pro dipeptidyl-peptidase C-terminal domain-containing protein</fullName>
    </recommendedName>
</protein>
<dbReference type="EMBL" id="CP088295">
    <property type="protein sequence ID" value="UUY06267.1"/>
    <property type="molecule type" value="Genomic_DNA"/>
</dbReference>
<accession>A0ABY5PNW4</accession>
<dbReference type="SMART" id="SM00939">
    <property type="entry name" value="PepX_C"/>
    <property type="match status" value="1"/>
</dbReference>
<dbReference type="InterPro" id="IPR008979">
    <property type="entry name" value="Galactose-bd-like_sf"/>
</dbReference>
<dbReference type="RefSeq" id="WP_353866717.1">
    <property type="nucleotide sequence ID" value="NZ_CP088295.1"/>
</dbReference>
<dbReference type="SUPFAM" id="SSF49785">
    <property type="entry name" value="Galactose-binding domain-like"/>
    <property type="match status" value="1"/>
</dbReference>
<evidence type="ECO:0000259" key="1">
    <source>
        <dbReference type="SMART" id="SM00939"/>
    </source>
</evidence>
<name>A0ABY5PNW4_9ACTN</name>
<keyword evidence="3" id="KW-1185">Reference proteome</keyword>
<gene>
    <name evidence="2" type="ORF">LRS13_06030</name>
</gene>
<sequence length="275" mass="30525">MLDFYEDLEGPKRLLLQPGDHVSQETGGLLGLKNRQLNEIYAWFDRTLKNAPDPAAQAGSITIEPRTPWGDRSLENYANWQQVSTGSRRWYLGGGTGYRPLSDTPQTGWNVEYRPLLNTDDGPGGPLVGHLTEVLSRKPLNARLSGLDRKTRAMWMTAPFAERMKVRGAPRVRFTVTPQSAKGTVIATLFSVSPRNVAFTITHTPLTWRDKTVGQPLTYELPLRPTAYDIPPGHRLLLSIAGEDLNYILDKNPPGARIALSSPVSAPSFLELPTR</sequence>
<proteinExistence type="predicted"/>
<evidence type="ECO:0000313" key="2">
    <source>
        <dbReference type="EMBL" id="UUY06267.1"/>
    </source>
</evidence>
<dbReference type="Gene3D" id="2.60.120.260">
    <property type="entry name" value="Galactose-binding domain-like"/>
    <property type="match status" value="1"/>
</dbReference>
<evidence type="ECO:0000313" key="3">
    <source>
        <dbReference type="Proteomes" id="UP001058860"/>
    </source>
</evidence>
<dbReference type="InterPro" id="IPR013736">
    <property type="entry name" value="Xaa-Pro_dipept_C"/>
</dbReference>
<feature type="domain" description="Xaa-Pro dipeptidyl-peptidase C-terminal" evidence="1">
    <location>
        <begin position="41"/>
        <end position="271"/>
    </location>
</feature>
<dbReference type="Proteomes" id="UP001058860">
    <property type="component" value="Chromosome"/>
</dbReference>
<dbReference type="Pfam" id="PF08530">
    <property type="entry name" value="PepX_C"/>
    <property type="match status" value="1"/>
</dbReference>
<reference evidence="3" key="1">
    <citation type="submission" date="2021-11" db="EMBL/GenBank/DDBJ databases">
        <title>Cultivation dependent microbiological survey of springs from the worlds oldest radium mine currently devoted to the extraction of radon-saturated water.</title>
        <authorList>
            <person name="Kapinusova G."/>
            <person name="Smrhova T."/>
            <person name="Strejcek M."/>
            <person name="Suman J."/>
            <person name="Jani K."/>
            <person name="Pajer P."/>
            <person name="Uhlik O."/>
        </authorList>
    </citation>
    <scope>NUCLEOTIDE SEQUENCE [LARGE SCALE GENOMIC DNA]</scope>
    <source>
        <strain evidence="3">J379</strain>
    </source>
</reference>